<feature type="region of interest" description="Disordered" evidence="1">
    <location>
        <begin position="88"/>
        <end position="126"/>
    </location>
</feature>
<accession>A0ABR1RTX3</accession>
<feature type="compositionally biased region" description="Basic residues" evidence="1">
    <location>
        <begin position="277"/>
        <end position="294"/>
    </location>
</feature>
<feature type="region of interest" description="Disordered" evidence="1">
    <location>
        <begin position="1"/>
        <end position="41"/>
    </location>
</feature>
<organism evidence="3 4">
    <name type="scientific">Apiospora marii</name>
    <dbReference type="NCBI Taxonomy" id="335849"/>
    <lineage>
        <taxon>Eukaryota</taxon>
        <taxon>Fungi</taxon>
        <taxon>Dikarya</taxon>
        <taxon>Ascomycota</taxon>
        <taxon>Pezizomycotina</taxon>
        <taxon>Sordariomycetes</taxon>
        <taxon>Xylariomycetidae</taxon>
        <taxon>Amphisphaeriales</taxon>
        <taxon>Apiosporaceae</taxon>
        <taxon>Apiospora</taxon>
    </lineage>
</organism>
<feature type="compositionally biased region" description="Basic and acidic residues" evidence="1">
    <location>
        <begin position="88"/>
        <end position="101"/>
    </location>
</feature>
<evidence type="ECO:0000313" key="3">
    <source>
        <dbReference type="EMBL" id="KAK8017991.1"/>
    </source>
</evidence>
<proteinExistence type="predicted"/>
<feature type="domain" description="Transcription factor TFIIIC triple barrel" evidence="2">
    <location>
        <begin position="45"/>
        <end position="197"/>
    </location>
</feature>
<keyword evidence="4" id="KW-1185">Reference proteome</keyword>
<evidence type="ECO:0000313" key="4">
    <source>
        <dbReference type="Proteomes" id="UP001396898"/>
    </source>
</evidence>
<feature type="region of interest" description="Disordered" evidence="1">
    <location>
        <begin position="225"/>
        <end position="246"/>
    </location>
</feature>
<feature type="region of interest" description="Disordered" evidence="1">
    <location>
        <begin position="270"/>
        <end position="382"/>
    </location>
</feature>
<name>A0ABR1RTX3_9PEZI</name>
<dbReference type="EMBL" id="JAQQWI010000010">
    <property type="protein sequence ID" value="KAK8017991.1"/>
    <property type="molecule type" value="Genomic_DNA"/>
</dbReference>
<dbReference type="Proteomes" id="UP001396898">
    <property type="component" value="Unassembled WGS sequence"/>
</dbReference>
<feature type="compositionally biased region" description="Acidic residues" evidence="1">
    <location>
        <begin position="30"/>
        <end position="40"/>
    </location>
</feature>
<evidence type="ECO:0000259" key="2">
    <source>
        <dbReference type="Pfam" id="PF10419"/>
    </source>
</evidence>
<dbReference type="Gene3D" id="2.60.40.4370">
    <property type="match status" value="1"/>
</dbReference>
<reference evidence="3 4" key="1">
    <citation type="submission" date="2023-01" db="EMBL/GenBank/DDBJ databases">
        <title>Analysis of 21 Apiospora genomes using comparative genomics revels a genus with tremendous synthesis potential of carbohydrate active enzymes and secondary metabolites.</title>
        <authorList>
            <person name="Sorensen T."/>
        </authorList>
    </citation>
    <scope>NUCLEOTIDE SEQUENCE [LARGE SCALE GENOMIC DNA]</scope>
    <source>
        <strain evidence="3 4">CBS 20057</strain>
    </source>
</reference>
<gene>
    <name evidence="3" type="ORF">PG991_007181</name>
</gene>
<comment type="caution">
    <text evidence="3">The sequence shown here is derived from an EMBL/GenBank/DDBJ whole genome shotgun (WGS) entry which is preliminary data.</text>
</comment>
<sequence>MDNSDQPAAFNAARPDPTLTNNHASVPLAQEEDDDSDWEYEYSTTETETYYVTLDLSKTDFISKQQKTVMNGRGGLKEKSHDEMLAIRFSEDRAKFSRDPAADDDEENAPDGGDGEFANEDNDPDATEEVQILDLHSAKPVISYRGRIYEGQWSENVGSEMILTQHNGAEPLPAVQRLDGDIDLLAVSSARIMTTEKVLKPNNEKVMRRQRKIMFDEDDYEISDSEHNQDVLVPRPEPGASRERVEQGDFLAKFIALKKKKGETDEVTVVAKTKDNKSRRKSTKKTPRGQRAKGKQLIGDFHPQGDADVGGRAASNSRTISSDDNESRSTPAPRHELRDASAMSINQDDDEGMGSGGASEEDGDKYEASANYPDPDMDLDEN</sequence>
<dbReference type="InterPro" id="IPR019481">
    <property type="entry name" value="TFIIIC_triple_barrel"/>
</dbReference>
<evidence type="ECO:0000256" key="1">
    <source>
        <dbReference type="SAM" id="MobiDB-lite"/>
    </source>
</evidence>
<dbReference type="Pfam" id="PF10419">
    <property type="entry name" value="TFIIIC_sub6"/>
    <property type="match status" value="1"/>
</dbReference>
<feature type="compositionally biased region" description="Acidic residues" evidence="1">
    <location>
        <begin position="102"/>
        <end position="126"/>
    </location>
</feature>
<protein>
    <recommendedName>
        <fullName evidence="2">Transcription factor TFIIIC triple barrel domain-containing protein</fullName>
    </recommendedName>
</protein>